<dbReference type="InterPro" id="IPR001677">
    <property type="entry name" value="TbpB_B_D"/>
</dbReference>
<evidence type="ECO:0000256" key="2">
    <source>
        <dbReference type="SAM" id="SignalP"/>
    </source>
</evidence>
<protein>
    <submittedName>
        <fullName evidence="5">Uncharacterized protein</fullName>
    </submittedName>
</protein>
<organism evidence="5 6">
    <name type="scientific">Hydrogenovibrio marinus</name>
    <dbReference type="NCBI Taxonomy" id="28885"/>
    <lineage>
        <taxon>Bacteria</taxon>
        <taxon>Pseudomonadati</taxon>
        <taxon>Pseudomonadota</taxon>
        <taxon>Gammaproteobacteria</taxon>
        <taxon>Thiotrichales</taxon>
        <taxon>Piscirickettsiaceae</taxon>
        <taxon>Hydrogenovibrio</taxon>
    </lineage>
</organism>
<dbReference type="STRING" id="28885.EI16_06550"/>
<gene>
    <name evidence="5" type="ORF">EI16_06550</name>
</gene>
<dbReference type="InterPro" id="IPR006860">
    <property type="entry name" value="FecR"/>
</dbReference>
<dbReference type="InterPro" id="IPR011250">
    <property type="entry name" value="OMP/PagP_B-barrel"/>
</dbReference>
<dbReference type="RefSeq" id="WP_051623053.1">
    <property type="nucleotide sequence ID" value="NZ_AP020335.1"/>
</dbReference>
<dbReference type="Proteomes" id="UP000027341">
    <property type="component" value="Unassembled WGS sequence"/>
</dbReference>
<evidence type="ECO:0000313" key="5">
    <source>
        <dbReference type="EMBL" id="KDN95944.1"/>
    </source>
</evidence>
<feature type="region of interest" description="Disordered" evidence="1">
    <location>
        <begin position="188"/>
        <end position="248"/>
    </location>
</feature>
<feature type="domain" description="Transferrin-binding protein B C-lobe/N-lobe beta-barrel" evidence="3">
    <location>
        <begin position="320"/>
        <end position="413"/>
    </location>
</feature>
<evidence type="ECO:0000313" key="6">
    <source>
        <dbReference type="Proteomes" id="UP000027341"/>
    </source>
</evidence>
<dbReference type="Gene3D" id="2.40.160.90">
    <property type="match status" value="1"/>
</dbReference>
<keyword evidence="6" id="KW-1185">Reference proteome</keyword>
<dbReference type="EMBL" id="JMIU01000001">
    <property type="protein sequence ID" value="KDN95944.1"/>
    <property type="molecule type" value="Genomic_DNA"/>
</dbReference>
<feature type="compositionally biased region" description="Gly residues" evidence="1">
    <location>
        <begin position="211"/>
        <end position="220"/>
    </location>
</feature>
<dbReference type="AlphaFoldDB" id="A0A066ZUI4"/>
<sequence length="413" mass="43708">MLRMTMFVLTLVLSFQALASIGKISAVRGEAHFLRGAQEVVINVGDMVEEKDRIKTGANTQVQVVFNDRTIVTIGKSTDFSIPQYVYGDADTSKAQFNLAKGVFKSISGRIGKLAPQRFKIKTATSTIGIRGTTYIVRVVGSETSLATLNGATYMELNSGKTYDVPAGKELVYNIDTGKVTLQDVSSTSVSVNTGTIGDDKTKTADNESDGGSGTDGGGTTDEAQNTVETNTSTTQTTSQNVETEDKKVKVAAGSDSYTSYGYWLDKTTQERSSPYSEPLSGVSLTPNMQAVLDGIGSQSSLTYSGNLTVFSGSYNASGTINMTISGYSKDVSGNMTFTLNGVQWRPYFDSGTINASSSSFSSTSFYDGSESGASYSGSINGKFYGSNANGVGGTFDVTRNRTKAEGSYAAKQ</sequence>
<dbReference type="Pfam" id="PF04773">
    <property type="entry name" value="FecR"/>
    <property type="match status" value="1"/>
</dbReference>
<keyword evidence="2" id="KW-0732">Signal</keyword>
<proteinExistence type="predicted"/>
<feature type="compositionally biased region" description="Low complexity" evidence="1">
    <location>
        <begin position="221"/>
        <end position="242"/>
    </location>
</feature>
<evidence type="ECO:0000256" key="1">
    <source>
        <dbReference type="SAM" id="MobiDB-lite"/>
    </source>
</evidence>
<feature type="domain" description="FecR protein" evidence="4">
    <location>
        <begin position="52"/>
        <end position="152"/>
    </location>
</feature>
<dbReference type="Pfam" id="PF01298">
    <property type="entry name" value="TbpB_B_D"/>
    <property type="match status" value="1"/>
</dbReference>
<feature type="chain" id="PRO_5001632440" evidence="2">
    <location>
        <begin position="20"/>
        <end position="413"/>
    </location>
</feature>
<evidence type="ECO:0000259" key="4">
    <source>
        <dbReference type="Pfam" id="PF04773"/>
    </source>
</evidence>
<feature type="signal peptide" evidence="2">
    <location>
        <begin position="1"/>
        <end position="19"/>
    </location>
</feature>
<dbReference type="Gene3D" id="2.60.120.1440">
    <property type="match status" value="1"/>
</dbReference>
<reference evidence="5 6" key="1">
    <citation type="submission" date="2014-04" db="EMBL/GenBank/DDBJ databases">
        <title>Draft genome sequence of Hydrogenovibrio marinus MH-110, a model organism for aerobic H2 metabolism.</title>
        <authorList>
            <person name="Cha H.J."/>
            <person name="Jo B.H."/>
            <person name="Hwang B.H."/>
        </authorList>
    </citation>
    <scope>NUCLEOTIDE SEQUENCE [LARGE SCALE GENOMIC DNA]</scope>
    <source>
        <strain evidence="5 6">MH-110</strain>
    </source>
</reference>
<accession>A0A066ZUI4</accession>
<evidence type="ECO:0000259" key="3">
    <source>
        <dbReference type="Pfam" id="PF01298"/>
    </source>
</evidence>
<name>A0A066ZUI4_HYDMR</name>
<dbReference type="PANTHER" id="PTHR38731:SF1">
    <property type="entry name" value="FECR PROTEIN DOMAIN-CONTAINING PROTEIN"/>
    <property type="match status" value="1"/>
</dbReference>
<dbReference type="SUPFAM" id="SSF56925">
    <property type="entry name" value="OMPA-like"/>
    <property type="match status" value="1"/>
</dbReference>
<dbReference type="PANTHER" id="PTHR38731">
    <property type="entry name" value="LIPL45-RELATED LIPOPROTEIN-RELATED"/>
    <property type="match status" value="1"/>
</dbReference>
<comment type="caution">
    <text evidence="5">The sequence shown here is derived from an EMBL/GenBank/DDBJ whole genome shotgun (WGS) entry which is preliminary data.</text>
</comment>